<dbReference type="GO" id="GO:0032259">
    <property type="term" value="P:methylation"/>
    <property type="evidence" value="ECO:0007669"/>
    <property type="project" value="UniProtKB-KW"/>
</dbReference>
<protein>
    <submittedName>
        <fullName evidence="2">Methyltransferase</fullName>
    </submittedName>
</protein>
<keyword evidence="3" id="KW-1185">Reference proteome</keyword>
<accession>A0A267HRV5</accession>
<proteinExistence type="predicted"/>
<gene>
    <name evidence="2" type="ORF">AKL21_09825</name>
</gene>
<dbReference type="SUPFAM" id="SSF53335">
    <property type="entry name" value="S-adenosyl-L-methionine-dependent methyltransferases"/>
    <property type="match status" value="1"/>
</dbReference>
<dbReference type="EMBL" id="LHUG01000008">
    <property type="protein sequence ID" value="PAB00280.1"/>
    <property type="molecule type" value="Genomic_DNA"/>
</dbReference>
<evidence type="ECO:0000259" key="1">
    <source>
        <dbReference type="Pfam" id="PF13847"/>
    </source>
</evidence>
<dbReference type="Gene3D" id="3.40.50.150">
    <property type="entry name" value="Vaccinia Virus protein VP39"/>
    <property type="match status" value="1"/>
</dbReference>
<dbReference type="AlphaFoldDB" id="A0A267HRV5"/>
<name>A0A267HRV5_9ENTE</name>
<dbReference type="GO" id="GO:0008168">
    <property type="term" value="F:methyltransferase activity"/>
    <property type="evidence" value="ECO:0007669"/>
    <property type="project" value="UniProtKB-KW"/>
</dbReference>
<dbReference type="Proteomes" id="UP000216797">
    <property type="component" value="Unassembled WGS sequence"/>
</dbReference>
<keyword evidence="2" id="KW-0808">Transferase</keyword>
<dbReference type="CDD" id="cd02440">
    <property type="entry name" value="AdoMet_MTases"/>
    <property type="match status" value="1"/>
</dbReference>
<evidence type="ECO:0000313" key="2">
    <source>
        <dbReference type="EMBL" id="PAB00280.1"/>
    </source>
</evidence>
<dbReference type="RefSeq" id="WP_095006925.1">
    <property type="nucleotide sequence ID" value="NZ_LHUG01000008.1"/>
</dbReference>
<feature type="domain" description="Methyltransferase" evidence="1">
    <location>
        <begin position="53"/>
        <end position="174"/>
    </location>
</feature>
<keyword evidence="2" id="KW-0489">Methyltransferase</keyword>
<reference evidence="2 3" key="1">
    <citation type="submission" date="2015-08" db="EMBL/GenBank/DDBJ databases">
        <title>Enterococcus genome sequence.</title>
        <authorList>
            <person name="Acedo J.Z."/>
            <person name="Vederas J.C."/>
        </authorList>
    </citation>
    <scope>NUCLEOTIDE SEQUENCE [LARGE SCALE GENOMIC DNA]</scope>
    <source>
        <strain evidence="2 3">49</strain>
    </source>
</reference>
<dbReference type="Pfam" id="PF13847">
    <property type="entry name" value="Methyltransf_31"/>
    <property type="match status" value="1"/>
</dbReference>
<dbReference type="InterPro" id="IPR029063">
    <property type="entry name" value="SAM-dependent_MTases_sf"/>
</dbReference>
<organism evidence="2 3">
    <name type="scientific">Enterococcus canintestini</name>
    <dbReference type="NCBI Taxonomy" id="317010"/>
    <lineage>
        <taxon>Bacteria</taxon>
        <taxon>Bacillati</taxon>
        <taxon>Bacillota</taxon>
        <taxon>Bacilli</taxon>
        <taxon>Lactobacillales</taxon>
        <taxon>Enterococcaceae</taxon>
        <taxon>Enterococcus</taxon>
    </lineage>
</organism>
<comment type="caution">
    <text evidence="2">The sequence shown here is derived from an EMBL/GenBank/DDBJ whole genome shotgun (WGS) entry which is preliminary data.</text>
</comment>
<evidence type="ECO:0000313" key="3">
    <source>
        <dbReference type="Proteomes" id="UP000216797"/>
    </source>
</evidence>
<dbReference type="InterPro" id="IPR025714">
    <property type="entry name" value="Methyltranfer_dom"/>
</dbReference>
<sequence length="263" mass="30328">MDYIKGNKLAWEEAFEQRQENWGEDNFKRLLKEELPFFDKNVAYELKKMDFKNKRIAQFCCNNGRELLALLQLGAKSGVGFDIAENILAQGRTTALKANITNCEFVAINILDIPSDYYNQFDFIFFTIGAITWFEDLAPLFAKVAACLKKDGVLLIHDYHPFMNMLPLPGEEQFDQDKLNQVSYSYFRTTPWIENDGMCYMSNTYHSKTFTSFSHTMAEIITSLAINGFYVLALNEYDYDVGLTDVYDKQGLPLSFLLTAKKQ</sequence>